<dbReference type="InterPro" id="IPR015943">
    <property type="entry name" value="WD40/YVTN_repeat-like_dom_sf"/>
</dbReference>
<dbReference type="STRING" id="1149755.A0A2J6RIT9"/>
<dbReference type="GO" id="GO:0032040">
    <property type="term" value="C:small-subunit processome"/>
    <property type="evidence" value="ECO:0007669"/>
    <property type="project" value="InterPro"/>
</dbReference>
<comment type="subcellular location">
    <subcellularLocation>
        <location evidence="1">Nucleus</location>
        <location evidence="1">Nucleolus</location>
    </subcellularLocation>
</comment>
<evidence type="ECO:0000256" key="3">
    <source>
        <dbReference type="ARBA" id="ARBA00022552"/>
    </source>
</evidence>
<protein>
    <submittedName>
        <fullName evidence="10">WD40 repeat-like protein</fullName>
    </submittedName>
</protein>
<evidence type="ECO:0000313" key="10">
    <source>
        <dbReference type="EMBL" id="PMD38435.1"/>
    </source>
</evidence>
<dbReference type="PROSITE" id="PS50294">
    <property type="entry name" value="WD_REPEATS_REGION"/>
    <property type="match status" value="1"/>
</dbReference>
<dbReference type="SUPFAM" id="SSF75011">
    <property type="entry name" value="3-carboxy-cis,cis-mucoante lactonizing enzyme"/>
    <property type="match status" value="1"/>
</dbReference>
<keyword evidence="3" id="KW-0698">rRNA processing</keyword>
<dbReference type="InterPro" id="IPR001680">
    <property type="entry name" value="WD40_rpt"/>
</dbReference>
<keyword evidence="5" id="KW-0677">Repeat</keyword>
<dbReference type="GO" id="GO:0045943">
    <property type="term" value="P:positive regulation of transcription by RNA polymerase I"/>
    <property type="evidence" value="ECO:0007669"/>
    <property type="project" value="InterPro"/>
</dbReference>
<dbReference type="EMBL" id="KZ613948">
    <property type="protein sequence ID" value="PMD38435.1"/>
    <property type="molecule type" value="Genomic_DNA"/>
</dbReference>
<feature type="compositionally biased region" description="Polar residues" evidence="9">
    <location>
        <begin position="51"/>
        <end position="66"/>
    </location>
</feature>
<dbReference type="PROSITE" id="PS50082">
    <property type="entry name" value="WD_REPEATS_2"/>
    <property type="match status" value="1"/>
</dbReference>
<dbReference type="CDD" id="cd23952">
    <property type="entry name" value="Utp17_CTD"/>
    <property type="match status" value="1"/>
</dbReference>
<dbReference type="GO" id="GO:2000234">
    <property type="term" value="P:positive regulation of rRNA processing"/>
    <property type="evidence" value="ECO:0007669"/>
    <property type="project" value="TreeGrafter"/>
</dbReference>
<dbReference type="GO" id="GO:0003723">
    <property type="term" value="F:RNA binding"/>
    <property type="evidence" value="ECO:0007669"/>
    <property type="project" value="InterPro"/>
</dbReference>
<evidence type="ECO:0000256" key="7">
    <source>
        <dbReference type="ARBA" id="ARBA00023242"/>
    </source>
</evidence>
<dbReference type="Gene3D" id="2.130.10.10">
    <property type="entry name" value="YVTN repeat-like/Quinoprotein amine dehydrogenase"/>
    <property type="match status" value="2"/>
</dbReference>
<reference evidence="10 11" key="1">
    <citation type="submission" date="2016-04" db="EMBL/GenBank/DDBJ databases">
        <title>A degradative enzymes factory behind the ericoid mycorrhizal symbiosis.</title>
        <authorList>
            <consortium name="DOE Joint Genome Institute"/>
            <person name="Martino E."/>
            <person name="Morin E."/>
            <person name="Grelet G."/>
            <person name="Kuo A."/>
            <person name="Kohler A."/>
            <person name="Daghino S."/>
            <person name="Barry K."/>
            <person name="Choi C."/>
            <person name="Cichocki N."/>
            <person name="Clum A."/>
            <person name="Copeland A."/>
            <person name="Hainaut M."/>
            <person name="Haridas S."/>
            <person name="Labutti K."/>
            <person name="Lindquist E."/>
            <person name="Lipzen A."/>
            <person name="Khouja H.-R."/>
            <person name="Murat C."/>
            <person name="Ohm R."/>
            <person name="Olson A."/>
            <person name="Spatafora J."/>
            <person name="Veneault-Fourrey C."/>
            <person name="Henrissat B."/>
            <person name="Grigoriev I."/>
            <person name="Martin F."/>
            <person name="Perotto S."/>
        </authorList>
    </citation>
    <scope>NUCLEOTIDE SEQUENCE [LARGE SCALE GENOMIC DNA]</scope>
    <source>
        <strain evidence="10 11">F</strain>
    </source>
</reference>
<evidence type="ECO:0000256" key="1">
    <source>
        <dbReference type="ARBA" id="ARBA00004604"/>
    </source>
</evidence>
<sequence>MASALKRKRGPVEVLDTPKRSKSVKTQSGNPLLPANGKVGWEAAFNPSQDLLISTNGHNGNHSHGTPESPEAVDYEAYVQDEKYKNALKQREKLSKNPVHNSSNKSTANPTPDKAKDLWKLSEPIGGRMINADPVFSSDEKFIIVANRTTINIYSTSNSLLTRSIKPILKDDAPRSTRIVAYCLSPTHSNILWVAFSDGSVFRIDWTAGTGANNHWTISSTGCIYMTVSSMESAGRRRDVVFTTETKKDGGFRITAQEMSPENPRESPTRTIYSTPNRIHFMTTAREGSVFVAASGNRVLLGRLRSTDFDSVENIRYEFRIFESIEAIKSLDIRVSDRKETEGLKKSLQKSPVVDVVVGDIRGVLFVHNDLLAKLFSQHADGKLPPGLSLVPRKLHWHRQVVHTVKWSLDGNYIISGGAETVLVLWQLDTGKQQFLPHMSATIQNVVVSPSGTSYAIQLADNSAMILSTAELEPTANIAGIQASVLESEEPLEAQVQKIEEPSWQPPLVQHTPAVINPANPSKLLLGVGQTQEISATKPLLMSNPFLQTFDLGAGHNLSRQALTRTNITNVNAAPSLHRLSEPRVTHMKISHNGKWLATVDEWTPPAREYDFLTHRGKDLSVEQQQRREVFLKFWQWSTESDTWELVSRIDAPHSLGPDSGDAGRIFSLAADPSSLRFSTIGEDAIVRTWTMKTRKRDGVVVRAKDGSAFRNWHCQHAICLGKPELLEKAGNGANDTTSASVAISEDGSVLAAACDNDDGLLHLLDPDSGVIRISHTDLFEGTIVGMEFLGQDLIILSNKLCVFDIVSEEIRFAVKVAPNTASLSSKQKQEMMHLAVDQRSRTFALALPKLGTQSGKPSLWAASSELTVFHQDSREPQVTEKFSTIITALLPAVSSEGYIVLDTEAEIYTVMKKGSQAVTSLAQSTSALELDNVPEESAVELSLEEEDAEEAEDYLLTPAATQDEEDDDESEYPVVTQQQLSEIFDIGPSFALPPMEEMFYQVAGLFSSKPLAQSVS</sequence>
<evidence type="ECO:0000256" key="4">
    <source>
        <dbReference type="ARBA" id="ARBA00022574"/>
    </source>
</evidence>
<feature type="repeat" description="WD" evidence="8">
    <location>
        <begin position="395"/>
        <end position="436"/>
    </location>
</feature>
<organism evidence="10 11">
    <name type="scientific">Hyaloscypha variabilis (strain UAMH 11265 / GT02V1 / F)</name>
    <name type="common">Meliniomyces variabilis</name>
    <dbReference type="NCBI Taxonomy" id="1149755"/>
    <lineage>
        <taxon>Eukaryota</taxon>
        <taxon>Fungi</taxon>
        <taxon>Dikarya</taxon>
        <taxon>Ascomycota</taxon>
        <taxon>Pezizomycotina</taxon>
        <taxon>Leotiomycetes</taxon>
        <taxon>Helotiales</taxon>
        <taxon>Hyaloscyphaceae</taxon>
        <taxon>Hyaloscypha</taxon>
        <taxon>Hyaloscypha variabilis</taxon>
    </lineage>
</organism>
<dbReference type="PANTHER" id="PTHR44215">
    <property type="entry name" value="WD REPEAT-CONTAINING PROTEIN 75"/>
    <property type="match status" value="1"/>
</dbReference>
<gene>
    <name evidence="10" type="ORF">L207DRAFT_463118</name>
</gene>
<name>A0A2J6RIT9_HYAVF</name>
<keyword evidence="4 8" id="KW-0853">WD repeat</keyword>
<accession>A0A2J6RIT9</accession>
<evidence type="ECO:0000256" key="8">
    <source>
        <dbReference type="PROSITE-ProRule" id="PRU00221"/>
    </source>
</evidence>
<evidence type="ECO:0000256" key="6">
    <source>
        <dbReference type="ARBA" id="ARBA00023163"/>
    </source>
</evidence>
<dbReference type="InterPro" id="IPR053826">
    <property type="entry name" value="WDR75"/>
</dbReference>
<dbReference type="Pfam" id="PF23869">
    <property type="entry name" value="Beta-prop_WDR75_1st"/>
    <property type="match status" value="1"/>
</dbReference>
<dbReference type="Proteomes" id="UP000235786">
    <property type="component" value="Unassembled WGS sequence"/>
</dbReference>
<keyword evidence="7" id="KW-0539">Nucleus</keyword>
<keyword evidence="6" id="KW-0804">Transcription</keyword>
<dbReference type="AlphaFoldDB" id="A0A2J6RIT9"/>
<evidence type="ECO:0000256" key="9">
    <source>
        <dbReference type="SAM" id="MobiDB-lite"/>
    </source>
</evidence>
<keyword evidence="11" id="KW-1185">Reference proteome</keyword>
<dbReference type="OrthoDB" id="4096at2759"/>
<evidence type="ECO:0000256" key="5">
    <source>
        <dbReference type="ARBA" id="ARBA00022737"/>
    </source>
</evidence>
<feature type="region of interest" description="Disordered" evidence="9">
    <location>
        <begin position="1"/>
        <end position="37"/>
    </location>
</feature>
<dbReference type="PANTHER" id="PTHR44215:SF1">
    <property type="entry name" value="WD REPEAT-CONTAINING PROTEIN 75"/>
    <property type="match status" value="1"/>
</dbReference>
<dbReference type="SMART" id="SM00320">
    <property type="entry name" value="WD40"/>
    <property type="match status" value="2"/>
</dbReference>
<keyword evidence="2" id="KW-0690">Ribosome biogenesis</keyword>
<proteinExistence type="predicted"/>
<evidence type="ECO:0000256" key="2">
    <source>
        <dbReference type="ARBA" id="ARBA00022517"/>
    </source>
</evidence>
<feature type="region of interest" description="Disordered" evidence="9">
    <location>
        <begin position="92"/>
        <end position="117"/>
    </location>
</feature>
<evidence type="ECO:0000313" key="11">
    <source>
        <dbReference type="Proteomes" id="UP000235786"/>
    </source>
</evidence>
<dbReference type="SUPFAM" id="SSF82171">
    <property type="entry name" value="DPP6 N-terminal domain-like"/>
    <property type="match status" value="1"/>
</dbReference>
<feature type="compositionally biased region" description="Polar residues" evidence="9">
    <location>
        <begin position="98"/>
        <end position="110"/>
    </location>
</feature>
<feature type="region of interest" description="Disordered" evidence="9">
    <location>
        <begin position="51"/>
        <end position="70"/>
    </location>
</feature>
<dbReference type="GO" id="GO:0006364">
    <property type="term" value="P:rRNA processing"/>
    <property type="evidence" value="ECO:0007669"/>
    <property type="project" value="UniProtKB-KW"/>
</dbReference>